<evidence type="ECO:0000259" key="7">
    <source>
        <dbReference type="Pfam" id="PF13361"/>
    </source>
</evidence>
<sequence length="2314" mass="270391">MDGKLLIELLEGLTGPQNNDGQLQNALLERCIKASGSELKEFLDELSQLLCESPNIYLPVLQLFISHLRDESSRIIRRRNLQNTVLLDFFSMLITIVIMNNLHHSDILGFREILRECIELLWKCLDDKPSSSVSNKNNNQIKMTTKRLFSAILNAKGVLEVLLSESSGRYCLKRILFEFNMINEIEQNDLLNAVDMAASLLKKCSNHKNASSKLSDGVSIYKACASLLESLKNHQNTKNFERNSLPPNLLEMVELNYEKIGNRKRSVSNSDELKFLAKDEKYIILLGMETPRKLSDLPKFSRDLEKRKINSFKDWIGFWPCEYCHKLALINFSPEKYSHLMEEEKTADVENEFKQNFRLPFEFDDSDKLGPWDILLSEDTVKDMQRLESPLVTKAVMKVLGRISSGEWDKHKLQNKKSPHDIPVYEVELSDNKGLKIIWQIDYGFSIRSYSLTQLVKIWSITKDQNQIDKILVNLKSVHKVYAPENNYRYEIQKPCNGIILPKNFDDNEGTRSTNDGMSGTEMDNENLLEVHKMLVTNKFIPLSQNLFKSLILGGSGFTFNVSKIEYEIINNPTSAIIIGRSGKEVKIVIYYPKNLSILGTGKTTCIVFRLVASYLNNQLCKTPSSRKNNGNSYKRQIFITVSPNLCRRVKDYFKRLRESAEFAGKKMSMADFNEYVRKKEEEGGSNEETDDNDSYFEEGDEEEVGSFRELTDKDFPLFITYKQFTRMLLVTYGIDIQKQQKTIAEVDDVEDEEEEFSLNSLPNQPKNSWFHFVDYDLFYDKYWLHFSDYYRKKLDPGLVFSEFFVIKGTDPDVEYLSREDYRTISIRKFPVFRYNRDEIYDLFERYEKMKARNRDYDSVDLTLAILRAAKIKALGDPHIHEVYVDECQDNHIMDLALILKLFNRVDNVFMAGDIAQCIARGSSFRFQNLSTLIYKWELDRTNINHNQNNTVVPKQFELNINYRSHNGILQLASSVIDLIHHFFPDSIDHLSRERSEVGGPRPIVFKGFQAETFLFDVFSVDERMPNCSEFGAEQVIIVRNEEAKKSVGNVGIVMTVFEAKGMEFNDVLLYNFFTHSPARQKWRLILSALDNHSKGIQTFSHEKHYILSSELKHLYVAVTRARQHLWIFDEDSELSEPIRIFWGEDGWDKSGLIKVIQSLEELNTLPTLAKKSSSHDWNRKGKLFFERRQYELAKLCFSKSGNEMGFKLANAYNLQKIARSSLASNSYEANVKSNFISAAKAFETCSRPVQAASCYKDIGMNREAGDVYERWDMFEDAAYCYLEAKAFDKAGKCFEKAEKYTDAVVAYKDGSLYKEVVNLMQRHRERIDEKIFRRITRFVNIYYRRENNKVMSKEALSILSTHEEQIELLRDHAPEELLKVCEERGEFQDAAKELHLRGKFKEAADMFIRSNDEKDIIEALQCLLDLCKANILNIITDTMNQSILEELKSLCLKANEIVKLSKSSKRSDKLKILIGELQLYSAYLSDDLDRVRKCIQFFKENEKVDTEFHGINMWLKIVPQSYYESEYWHERLQYLIRLWELSIPYICAVTRPHNIRNISEIYNDFEKIFLVCNDKTRLNKRKILTEHPFRQCKSEMEDAVENIDNWHVYEIDDIHQTILKIFAPYIFELISDVNQKGREIREISSHICHKFTSCLRLNCQYYHVEPTPSVLHQRATLARLQYTVIRQLDMLYHRRLLKDEQSVEVRGIQRWWSENLIKVHFRYQSPQTSCSEVTYMMIDNLTYQACNGLNDLARKIWLSKLSKDPWDFAVMLKCMFVFQQLRNEWGIEDFSREMSKRITLSHPENIPVGFSYFYGYYQAIPVGKRLSLFFYFLYSNYIIKAITQLKLFIQCAINNYVLVNLNSTDAFGDLVSLMEFRVSLIFAIGPGYCDFCLPRSYLVNYFDVFTAEPLVLQTKYCYRRDNYCSEIRYSIEQIQKLLELLIREDERYYLTIILRLIRLLVLIGRNESSSSFKVISLFKSLIKNDLVHSGKVKKYLEESNIFRLVNILKDDLKETGCDSLVIVHYQWGGITRFQDLEKSGGVMLKYNSVESFHSSLWKIVSSVVTEKTSLANKLLSQRADVSVQNTDFIVGKEDDDNDNDDSEDDEDDEQRFTISREVSEVTTKIQVWFRQVQEDPRTLKAVKRIQYWFRMTNELRQTPNQLVRDKILDKIYNDTRNFCWNKSYWKDAINHQGAEIVRTYNMLLKGSTVDIVVELTKLQDKMDKIKNQLQKTISDRSIDDVKLESCLNLEDDLKHIHSENVKLALNSLLMTEDSTKHKEANIEWLKAELDQAEVIINQVLGWIEECKFTIKSK</sequence>
<feature type="compositionally biased region" description="Acidic residues" evidence="5">
    <location>
        <begin position="684"/>
        <end position="698"/>
    </location>
</feature>
<evidence type="ECO:0000256" key="1">
    <source>
        <dbReference type="ARBA" id="ARBA00022741"/>
    </source>
</evidence>
<dbReference type="GO" id="GO:0005524">
    <property type="term" value="F:ATP binding"/>
    <property type="evidence" value="ECO:0007669"/>
    <property type="project" value="UniProtKB-KW"/>
</dbReference>
<comment type="caution">
    <text evidence="8">The sequence shown here is derived from an EMBL/GenBank/DDBJ whole genome shotgun (WGS) entry which is preliminary data.</text>
</comment>
<reference evidence="8 9" key="2">
    <citation type="journal article" date="2018" name="New Phytol.">
        <title>High intraspecific genome diversity in the model arbuscular mycorrhizal symbiont Rhizophagus irregularis.</title>
        <authorList>
            <person name="Chen E.C.H."/>
            <person name="Morin E."/>
            <person name="Beaudet D."/>
            <person name="Noel J."/>
            <person name="Yildirir G."/>
            <person name="Ndikumana S."/>
            <person name="Charron P."/>
            <person name="St-Onge C."/>
            <person name="Giorgi J."/>
            <person name="Kruger M."/>
            <person name="Marton T."/>
            <person name="Ropars J."/>
            <person name="Grigoriev I.V."/>
            <person name="Hainaut M."/>
            <person name="Henrissat B."/>
            <person name="Roux C."/>
            <person name="Martin F."/>
            <person name="Corradi N."/>
        </authorList>
    </citation>
    <scope>NUCLEOTIDE SEQUENCE [LARGE SCALE GENOMIC DNA]</scope>
    <source>
        <strain evidence="8 9">DAOM 197198</strain>
    </source>
</reference>
<dbReference type="InterPro" id="IPR013986">
    <property type="entry name" value="DExx_box_DNA_helicase_dom_sf"/>
</dbReference>
<evidence type="ECO:0000256" key="3">
    <source>
        <dbReference type="ARBA" id="ARBA00022806"/>
    </source>
</evidence>
<dbReference type="VEuPathDB" id="FungiDB:RhiirFUN_007322"/>
<evidence type="ECO:0000256" key="4">
    <source>
        <dbReference type="ARBA" id="ARBA00022840"/>
    </source>
</evidence>
<dbReference type="Gene3D" id="1.10.10.160">
    <property type="match status" value="1"/>
</dbReference>
<dbReference type="Gene3D" id="1.25.40.10">
    <property type="entry name" value="Tetratricopeptide repeat domain"/>
    <property type="match status" value="1"/>
</dbReference>
<organism evidence="8 9">
    <name type="scientific">Rhizophagus irregularis (strain DAOM 181602 / DAOM 197198 / MUCL 43194)</name>
    <name type="common">Arbuscular mycorrhizal fungus</name>
    <name type="synonym">Glomus intraradices</name>
    <dbReference type="NCBI Taxonomy" id="747089"/>
    <lineage>
        <taxon>Eukaryota</taxon>
        <taxon>Fungi</taxon>
        <taxon>Fungi incertae sedis</taxon>
        <taxon>Mucoromycota</taxon>
        <taxon>Glomeromycotina</taxon>
        <taxon>Glomeromycetes</taxon>
        <taxon>Glomerales</taxon>
        <taxon>Glomeraceae</taxon>
        <taxon>Rhizophagus</taxon>
    </lineage>
</organism>
<name>A0A2P4QED4_RHIID</name>
<proteinExistence type="predicted"/>
<feature type="compositionally biased region" description="Acidic residues" evidence="5">
    <location>
        <begin position="2094"/>
        <end position="2110"/>
    </location>
</feature>
<evidence type="ECO:0000256" key="2">
    <source>
        <dbReference type="ARBA" id="ARBA00022801"/>
    </source>
</evidence>
<dbReference type="GO" id="GO:0004386">
    <property type="term" value="F:helicase activity"/>
    <property type="evidence" value="ECO:0007669"/>
    <property type="project" value="UniProtKB-KW"/>
</dbReference>
<keyword evidence="3" id="KW-0347">Helicase</keyword>
<dbReference type="InterPro" id="IPR011990">
    <property type="entry name" value="TPR-like_helical_dom_sf"/>
</dbReference>
<keyword evidence="1" id="KW-0547">Nucleotide-binding</keyword>
<feature type="domain" description="UvrD-like helicase ATP-binding" evidence="6">
    <location>
        <begin position="834"/>
        <end position="919"/>
    </location>
</feature>
<keyword evidence="4" id="KW-0067">ATP-binding</keyword>
<dbReference type="EMBL" id="AUPC02000055">
    <property type="protein sequence ID" value="POG75976.1"/>
    <property type="molecule type" value="Genomic_DNA"/>
</dbReference>
<feature type="region of interest" description="Disordered" evidence="5">
    <location>
        <begin position="679"/>
        <end position="698"/>
    </location>
</feature>
<reference evidence="8 9" key="1">
    <citation type="journal article" date="2013" name="Proc. Natl. Acad. Sci. U.S.A.">
        <title>Genome of an arbuscular mycorrhizal fungus provides insight into the oldest plant symbiosis.</title>
        <authorList>
            <person name="Tisserant E."/>
            <person name="Malbreil M."/>
            <person name="Kuo A."/>
            <person name="Kohler A."/>
            <person name="Symeonidi A."/>
            <person name="Balestrini R."/>
            <person name="Charron P."/>
            <person name="Duensing N."/>
            <person name="Frei Dit Frey N."/>
            <person name="Gianinazzi-Pearson V."/>
            <person name="Gilbert L.B."/>
            <person name="Handa Y."/>
            <person name="Herr J.R."/>
            <person name="Hijri M."/>
            <person name="Koul R."/>
            <person name="Kawaguchi M."/>
            <person name="Krajinski F."/>
            <person name="Lammers P.J."/>
            <person name="Masclaux F.G."/>
            <person name="Murat C."/>
            <person name="Morin E."/>
            <person name="Ndikumana S."/>
            <person name="Pagni M."/>
            <person name="Petitpierre D."/>
            <person name="Requena N."/>
            <person name="Rosikiewicz P."/>
            <person name="Riley R."/>
            <person name="Saito K."/>
            <person name="San Clemente H."/>
            <person name="Shapiro H."/>
            <person name="van Tuinen D."/>
            <person name="Becard G."/>
            <person name="Bonfante P."/>
            <person name="Paszkowski U."/>
            <person name="Shachar-Hill Y.Y."/>
            <person name="Tuskan G.A."/>
            <person name="Young P.W."/>
            <person name="Sanders I.R."/>
            <person name="Henrissat B."/>
            <person name="Rensing S.A."/>
            <person name="Grigoriev I.V."/>
            <person name="Corradi N."/>
            <person name="Roux C."/>
            <person name="Martin F."/>
        </authorList>
    </citation>
    <scope>NUCLEOTIDE SEQUENCE [LARGE SCALE GENOMIC DNA]</scope>
    <source>
        <strain evidence="8 9">DAOM 197198</strain>
    </source>
</reference>
<gene>
    <name evidence="8" type="ORF">GLOIN_2v1769589</name>
</gene>
<dbReference type="Proteomes" id="UP000018888">
    <property type="component" value="Unassembled WGS sequence"/>
</dbReference>
<dbReference type="InterPro" id="IPR014017">
    <property type="entry name" value="DNA_helicase_UvrD-like_C"/>
</dbReference>
<feature type="region of interest" description="Disordered" evidence="5">
    <location>
        <begin position="2091"/>
        <end position="2111"/>
    </location>
</feature>
<dbReference type="InterPro" id="IPR039904">
    <property type="entry name" value="TRANK1"/>
</dbReference>
<dbReference type="Pfam" id="PF00580">
    <property type="entry name" value="UvrD-helicase"/>
    <property type="match status" value="1"/>
</dbReference>
<dbReference type="PANTHER" id="PTHR21529:SF4">
    <property type="entry name" value="TPR AND ANKYRIN REPEAT-CONTAINING PROTEIN 1"/>
    <property type="match status" value="1"/>
</dbReference>
<dbReference type="InterPro" id="IPR027417">
    <property type="entry name" value="P-loop_NTPase"/>
</dbReference>
<dbReference type="PANTHER" id="PTHR21529">
    <property type="entry name" value="MAMMARY TURMOR VIRUS RECEPTOR HOMOLOG 1, 2 MTVR1, 2"/>
    <property type="match status" value="1"/>
</dbReference>
<accession>A0A2P4QED4</accession>
<protein>
    <recommendedName>
        <fullName evidence="10">UvrD-like helicase ATP-binding domain-containing protein</fullName>
    </recommendedName>
</protein>
<evidence type="ECO:0000313" key="9">
    <source>
        <dbReference type="Proteomes" id="UP000018888"/>
    </source>
</evidence>
<keyword evidence="9" id="KW-1185">Reference proteome</keyword>
<dbReference type="SUPFAM" id="SSF52540">
    <property type="entry name" value="P-loop containing nucleoside triphosphate hydrolases"/>
    <property type="match status" value="1"/>
</dbReference>
<dbReference type="GO" id="GO:0016787">
    <property type="term" value="F:hydrolase activity"/>
    <property type="evidence" value="ECO:0007669"/>
    <property type="project" value="UniProtKB-KW"/>
</dbReference>
<dbReference type="Gene3D" id="3.40.50.300">
    <property type="entry name" value="P-loop containing nucleotide triphosphate hydrolases"/>
    <property type="match status" value="2"/>
</dbReference>
<evidence type="ECO:0000259" key="6">
    <source>
        <dbReference type="Pfam" id="PF00580"/>
    </source>
</evidence>
<evidence type="ECO:0008006" key="10">
    <source>
        <dbReference type="Google" id="ProtNLM"/>
    </source>
</evidence>
<dbReference type="InterPro" id="IPR014016">
    <property type="entry name" value="UvrD-like_ATP-bd"/>
</dbReference>
<feature type="domain" description="UvrD-like helicase C-terminal" evidence="7">
    <location>
        <begin position="1049"/>
        <end position="1128"/>
    </location>
</feature>
<evidence type="ECO:0000313" key="8">
    <source>
        <dbReference type="EMBL" id="POG75976.1"/>
    </source>
</evidence>
<evidence type="ECO:0000256" key="5">
    <source>
        <dbReference type="SAM" id="MobiDB-lite"/>
    </source>
</evidence>
<dbReference type="Pfam" id="PF13361">
    <property type="entry name" value="UvrD_C"/>
    <property type="match status" value="1"/>
</dbReference>
<keyword evidence="2" id="KW-0378">Hydrolase</keyword>